<comment type="pathway">
    <text evidence="12">Bacterial outer membrane biogenesis; LPS O-antigen biosynthesis.</text>
</comment>
<name>A0A4V5NWY1_9GAMM</name>
<dbReference type="GO" id="GO:0016757">
    <property type="term" value="F:glycosyltransferase activity"/>
    <property type="evidence" value="ECO:0007669"/>
    <property type="project" value="UniProtKB-KW"/>
</dbReference>
<feature type="transmembrane region" description="Helical" evidence="12">
    <location>
        <begin position="322"/>
        <end position="342"/>
    </location>
</feature>
<feature type="transmembrane region" description="Helical" evidence="12">
    <location>
        <begin position="156"/>
        <end position="174"/>
    </location>
</feature>
<dbReference type="GO" id="GO:0071555">
    <property type="term" value="P:cell wall organization"/>
    <property type="evidence" value="ECO:0007669"/>
    <property type="project" value="TreeGrafter"/>
</dbReference>
<evidence type="ECO:0000256" key="10">
    <source>
        <dbReference type="ARBA" id="ARBA00023136"/>
    </source>
</evidence>
<evidence type="ECO:0000256" key="7">
    <source>
        <dbReference type="ARBA" id="ARBA00022842"/>
    </source>
</evidence>
<keyword evidence="8 12" id="KW-0448">Lipopolysaccharide biosynthesis</keyword>
<keyword evidence="2 12" id="KW-1003">Cell membrane</keyword>
<proteinExistence type="inferred from homology"/>
<sequence>MLACLIVGYFFSFVSIKILKPYSHKVGLVDKPNQRKNHYGEIPLIGGIAVYCSLLITSILILPDTTQLRLFLFATGAMVLVGAIDDRFDLRVRHRLLAQVLIACLMIFGLGVYLEQLGDIFNVGVITLGVFGVGFTILCVLGAINAFNMVDGIDGLVGSLSINSFLSIMLLVLLSNSFQFAIHTFEVVIPCVISVSILAYLRFNLFTQKRIKKVFMGDAGSMFIGLSIVWLLTVCTQGDSPLFRPVAALWIIAIPLIDMLTIVKRRILRKQNPFKPDRDHLHHIFMRVGFTDRQALMIITAVSISMSTIGILGEVLKVNESIMFVGFILALICYIFFIRHVWKFTIKLRKLLSVDKLQYQDSILKNQSK</sequence>
<protein>
    <recommendedName>
        <fullName evidence="12">Undecaprenyl-phosphate alpha-N-acetylglucosaminyl 1-phosphate transferase</fullName>
        <ecNumber evidence="12">2.7.8.33</ecNumber>
    </recommendedName>
    <alternativeName>
        <fullName evidence="12">UDP-GlcNAc:undecaprenyl-phosphate GlcNAc-1-phosphate transferase</fullName>
    </alternativeName>
    <alternativeName>
        <fullName evidence="12">Undecaprenyl-phosphate GlcNAc-1-phosphate transferase</fullName>
    </alternativeName>
</protein>
<evidence type="ECO:0000256" key="9">
    <source>
        <dbReference type="ARBA" id="ARBA00022989"/>
    </source>
</evidence>
<dbReference type="InterPro" id="IPR000715">
    <property type="entry name" value="Glycosyl_transferase_4"/>
</dbReference>
<dbReference type="GO" id="GO:0030145">
    <property type="term" value="F:manganese ion binding"/>
    <property type="evidence" value="ECO:0007669"/>
    <property type="project" value="InterPro"/>
</dbReference>
<evidence type="ECO:0000256" key="12">
    <source>
        <dbReference type="HAMAP-Rule" id="MF_02030"/>
    </source>
</evidence>
<comment type="subcellular location">
    <subcellularLocation>
        <location evidence="12">Cell inner membrane</location>
        <topology evidence="12">Multi-pass membrane protein</topology>
    </subcellularLocation>
    <subcellularLocation>
        <location evidence="1">Cell membrane</location>
        <topology evidence="1">Multi-pass membrane protein</topology>
    </subcellularLocation>
</comment>
<evidence type="ECO:0000313" key="14">
    <source>
        <dbReference type="EMBL" id="TKB46196.1"/>
    </source>
</evidence>
<evidence type="ECO:0000256" key="3">
    <source>
        <dbReference type="ARBA" id="ARBA00022519"/>
    </source>
</evidence>
<evidence type="ECO:0000256" key="1">
    <source>
        <dbReference type="ARBA" id="ARBA00004651"/>
    </source>
</evidence>
<dbReference type="CDD" id="cd06853">
    <property type="entry name" value="GT_WecA_like"/>
    <property type="match status" value="1"/>
</dbReference>
<dbReference type="InterPro" id="IPR012750">
    <property type="entry name" value="ECA_WecA-rel"/>
</dbReference>
<dbReference type="AlphaFoldDB" id="A0A4V5NWY1"/>
<feature type="transmembrane region" description="Helical" evidence="12">
    <location>
        <begin position="295"/>
        <end position="316"/>
    </location>
</feature>
<dbReference type="PANTHER" id="PTHR22926:SF3">
    <property type="entry name" value="UNDECAPRENYL-PHOSPHATE ALPHA-N-ACETYLGLUCOSAMINYL 1-PHOSPHATE TRANSFERASE"/>
    <property type="match status" value="1"/>
</dbReference>
<dbReference type="GO" id="GO:0005886">
    <property type="term" value="C:plasma membrane"/>
    <property type="evidence" value="ECO:0007669"/>
    <property type="project" value="UniProtKB-SubCell"/>
</dbReference>
<keyword evidence="3 12" id="KW-0997">Cell inner membrane</keyword>
<feature type="transmembrane region" description="Helical" evidence="12">
    <location>
        <begin position="68"/>
        <end position="84"/>
    </location>
</feature>
<dbReference type="GO" id="GO:0009276">
    <property type="term" value="C:Gram-negative-bacterium-type cell wall"/>
    <property type="evidence" value="ECO:0007669"/>
    <property type="project" value="InterPro"/>
</dbReference>
<dbReference type="EMBL" id="SWDB01000010">
    <property type="protein sequence ID" value="TKB46196.1"/>
    <property type="molecule type" value="Genomic_DNA"/>
</dbReference>
<evidence type="ECO:0000256" key="11">
    <source>
        <dbReference type="ARBA" id="ARBA00023211"/>
    </source>
</evidence>
<keyword evidence="11 12" id="KW-0464">Manganese</keyword>
<comment type="caution">
    <text evidence="14">The sequence shown here is derived from an EMBL/GenBank/DDBJ whole genome shotgun (WGS) entry which is preliminary data.</text>
</comment>
<dbReference type="GO" id="GO:0009243">
    <property type="term" value="P:O antigen biosynthetic process"/>
    <property type="evidence" value="ECO:0007669"/>
    <property type="project" value="UniProtKB-UniRule"/>
</dbReference>
<dbReference type="Proteomes" id="UP000307999">
    <property type="component" value="Unassembled WGS sequence"/>
</dbReference>
<dbReference type="OrthoDB" id="9783652at2"/>
<dbReference type="GO" id="GO:0000287">
    <property type="term" value="F:magnesium ion binding"/>
    <property type="evidence" value="ECO:0007669"/>
    <property type="project" value="InterPro"/>
</dbReference>
<keyword evidence="7 12" id="KW-0460">Magnesium</keyword>
<evidence type="ECO:0000256" key="2">
    <source>
        <dbReference type="ARBA" id="ARBA00022475"/>
    </source>
</evidence>
<feature type="transmembrane region" description="Helical" evidence="12">
    <location>
        <begin position="42"/>
        <end position="62"/>
    </location>
</feature>
<keyword evidence="9 12" id="KW-1133">Transmembrane helix</keyword>
<feature type="binding site" evidence="13">
    <location>
        <position position="218"/>
    </location>
    <ligand>
        <name>Mg(2+)</name>
        <dbReference type="ChEBI" id="CHEBI:18420"/>
    </ligand>
</feature>
<feature type="transmembrane region" description="Helical" evidence="12">
    <location>
        <begin position="180"/>
        <end position="203"/>
    </location>
</feature>
<gene>
    <name evidence="12 14" type="primary">wecA</name>
    <name evidence="14" type="ORF">E8M12_05780</name>
</gene>
<organism evidence="14 15">
    <name type="scientific">Thalassotalea mangrovi</name>
    <dbReference type="NCBI Taxonomy" id="2572245"/>
    <lineage>
        <taxon>Bacteria</taxon>
        <taxon>Pseudomonadati</taxon>
        <taxon>Pseudomonadota</taxon>
        <taxon>Gammaproteobacteria</taxon>
        <taxon>Alteromonadales</taxon>
        <taxon>Colwelliaceae</taxon>
        <taxon>Thalassotalea</taxon>
    </lineage>
</organism>
<comment type="similarity">
    <text evidence="12">Belongs to the glycosyltransferase 4 family. WecA subfamily.</text>
</comment>
<feature type="transmembrane region" description="Helical" evidence="12">
    <location>
        <begin position="96"/>
        <end position="114"/>
    </location>
</feature>
<dbReference type="PANTHER" id="PTHR22926">
    <property type="entry name" value="PHOSPHO-N-ACETYLMURAMOYL-PENTAPEPTIDE-TRANSFERASE"/>
    <property type="match status" value="1"/>
</dbReference>
<keyword evidence="15" id="KW-1185">Reference proteome</keyword>
<dbReference type="GO" id="GO:0044038">
    <property type="term" value="P:cell wall macromolecule biosynthetic process"/>
    <property type="evidence" value="ECO:0007669"/>
    <property type="project" value="TreeGrafter"/>
</dbReference>
<comment type="cofactor">
    <cofactor evidence="12">
        <name>Mn(2+)</name>
        <dbReference type="ChEBI" id="CHEBI:29035"/>
    </cofactor>
</comment>
<keyword evidence="4 12" id="KW-0328">Glycosyltransferase</keyword>
<feature type="binding site" evidence="13">
    <location>
        <position position="148"/>
    </location>
    <ligand>
        <name>Mg(2+)</name>
        <dbReference type="ChEBI" id="CHEBI:18420"/>
    </ligand>
</feature>
<evidence type="ECO:0000256" key="6">
    <source>
        <dbReference type="ARBA" id="ARBA00022692"/>
    </source>
</evidence>
<dbReference type="Pfam" id="PF00953">
    <property type="entry name" value="Glycos_transf_4"/>
    <property type="match status" value="1"/>
</dbReference>
<dbReference type="NCBIfam" id="TIGR02380">
    <property type="entry name" value="ECA_wecA"/>
    <property type="match status" value="1"/>
</dbReference>
<dbReference type="UniPathway" id="UPA00281"/>
<dbReference type="GO" id="GO:0036380">
    <property type="term" value="F:UDP-N-acetylglucosamine-undecaprenyl-phosphate N-acetylglucosaminephosphotransferase activity"/>
    <property type="evidence" value="ECO:0007669"/>
    <property type="project" value="UniProtKB-UniRule"/>
</dbReference>
<feature type="transmembrane region" description="Helical" evidence="12">
    <location>
        <begin position="245"/>
        <end position="263"/>
    </location>
</feature>
<comment type="catalytic activity">
    <reaction evidence="12">
        <text>di-trans,octa-cis-undecaprenyl phosphate + UDP-N-acetyl-alpha-D-glucosamine = N-acetyl-alpha-D-glucosaminyl-di-trans,octa-cis-undecaprenyl diphosphate + UMP</text>
        <dbReference type="Rhea" id="RHEA:28090"/>
        <dbReference type="ChEBI" id="CHEBI:57705"/>
        <dbReference type="ChEBI" id="CHEBI:57865"/>
        <dbReference type="ChEBI" id="CHEBI:60392"/>
        <dbReference type="ChEBI" id="CHEBI:62959"/>
        <dbReference type="EC" id="2.7.8.33"/>
    </reaction>
</comment>
<dbReference type="HAMAP" id="MF_02030">
    <property type="entry name" value="WecA_Gammaproteo"/>
    <property type="match status" value="1"/>
</dbReference>
<evidence type="ECO:0000256" key="8">
    <source>
        <dbReference type="ARBA" id="ARBA00022985"/>
    </source>
</evidence>
<evidence type="ECO:0000313" key="15">
    <source>
        <dbReference type="Proteomes" id="UP000307999"/>
    </source>
</evidence>
<feature type="transmembrane region" description="Helical" evidence="12">
    <location>
        <begin position="120"/>
        <end position="144"/>
    </location>
</feature>
<feature type="transmembrane region" description="Helical" evidence="12">
    <location>
        <begin position="215"/>
        <end position="233"/>
    </location>
</feature>
<comment type="function">
    <text evidence="12">Catalyzes the transfer of the GlcNAc-1-phosphate moiety from UDP-GlcNAc onto the carrier lipid undecaprenyl phosphate (C55-P), yielding GlcNAc-pyrophosphoryl-undecaprenyl (GlcNAc-PP-C55).</text>
</comment>
<accession>A0A4V5NWY1</accession>
<dbReference type="EC" id="2.7.8.33" evidence="12"/>
<evidence type="ECO:0000256" key="5">
    <source>
        <dbReference type="ARBA" id="ARBA00022679"/>
    </source>
</evidence>
<keyword evidence="10 12" id="KW-0472">Membrane</keyword>
<keyword evidence="6 12" id="KW-0812">Transmembrane</keyword>
<keyword evidence="5 12" id="KW-0808">Transferase</keyword>
<reference evidence="14 15" key="1">
    <citation type="submission" date="2019-04" db="EMBL/GenBank/DDBJ databases">
        <title>Thalassotalea guangxiensis sp. nov., isolated from sediment of the coastal wetland.</title>
        <authorList>
            <person name="Zheng S."/>
            <person name="Zhang D."/>
        </authorList>
    </citation>
    <scope>NUCLEOTIDE SEQUENCE [LARGE SCALE GENOMIC DNA]</scope>
    <source>
        <strain evidence="14 15">ZS-4</strain>
    </source>
</reference>
<evidence type="ECO:0000256" key="4">
    <source>
        <dbReference type="ARBA" id="ARBA00022676"/>
    </source>
</evidence>
<comment type="cofactor">
    <cofactor evidence="12 13">
        <name>Mg(2+)</name>
        <dbReference type="ChEBI" id="CHEBI:18420"/>
    </cofactor>
</comment>
<evidence type="ECO:0000256" key="13">
    <source>
        <dbReference type="PIRSR" id="PIRSR600715-1"/>
    </source>
</evidence>
<keyword evidence="13" id="KW-0479">Metal-binding</keyword>